<name>A0A9D3X4Q2_9SAUR</name>
<organism evidence="1 2">
    <name type="scientific">Mauremys mutica</name>
    <name type="common">yellowpond turtle</name>
    <dbReference type="NCBI Taxonomy" id="74926"/>
    <lineage>
        <taxon>Eukaryota</taxon>
        <taxon>Metazoa</taxon>
        <taxon>Chordata</taxon>
        <taxon>Craniata</taxon>
        <taxon>Vertebrata</taxon>
        <taxon>Euteleostomi</taxon>
        <taxon>Archelosauria</taxon>
        <taxon>Testudinata</taxon>
        <taxon>Testudines</taxon>
        <taxon>Cryptodira</taxon>
        <taxon>Durocryptodira</taxon>
        <taxon>Testudinoidea</taxon>
        <taxon>Geoemydidae</taxon>
        <taxon>Geoemydinae</taxon>
        <taxon>Mauremys</taxon>
    </lineage>
</organism>
<keyword evidence="2" id="KW-1185">Reference proteome</keyword>
<comment type="caution">
    <text evidence="1">The sequence shown here is derived from an EMBL/GenBank/DDBJ whole genome shotgun (WGS) entry which is preliminary data.</text>
</comment>
<dbReference type="Proteomes" id="UP000827986">
    <property type="component" value="Unassembled WGS sequence"/>
</dbReference>
<evidence type="ECO:0000313" key="2">
    <source>
        <dbReference type="Proteomes" id="UP000827986"/>
    </source>
</evidence>
<dbReference type="AlphaFoldDB" id="A0A9D3X4Q2"/>
<evidence type="ECO:0000313" key="1">
    <source>
        <dbReference type="EMBL" id="KAH1173256.1"/>
    </source>
</evidence>
<reference evidence="1" key="1">
    <citation type="submission" date="2021-09" db="EMBL/GenBank/DDBJ databases">
        <title>The genome of Mauremys mutica provides insights into the evolution of semi-aquatic lifestyle.</title>
        <authorList>
            <person name="Gong S."/>
            <person name="Gao Y."/>
        </authorList>
    </citation>
    <scope>NUCLEOTIDE SEQUENCE</scope>
    <source>
        <strain evidence="1">MM-2020</strain>
        <tissue evidence="1">Muscle</tissue>
    </source>
</reference>
<dbReference type="EMBL" id="JAHDVG010000482">
    <property type="protein sequence ID" value="KAH1173256.1"/>
    <property type="molecule type" value="Genomic_DNA"/>
</dbReference>
<protein>
    <submittedName>
        <fullName evidence="1">Uncharacterized protein</fullName>
    </submittedName>
</protein>
<accession>A0A9D3X4Q2</accession>
<proteinExistence type="predicted"/>
<gene>
    <name evidence="1" type="ORF">KIL84_017095</name>
</gene>
<sequence>MSQSLLYYLFCRTCTGDIRCKIRVVSTKAPMELPYLQDADEVQGIPRSPWNLPGLGQDPCPPFWGVVTYQRDRSCRGDTNEDVHILHFPTGFSMGCDLGLFQILKSLVIALMQCQPLKNSWEFEEA</sequence>